<organism evidence="1 2">
    <name type="scientific">Trichothecium roseum</name>
    <dbReference type="NCBI Taxonomy" id="47278"/>
    <lineage>
        <taxon>Eukaryota</taxon>
        <taxon>Fungi</taxon>
        <taxon>Dikarya</taxon>
        <taxon>Ascomycota</taxon>
        <taxon>Pezizomycotina</taxon>
        <taxon>Sordariomycetes</taxon>
        <taxon>Hypocreomycetidae</taxon>
        <taxon>Hypocreales</taxon>
        <taxon>Hypocreales incertae sedis</taxon>
        <taxon>Trichothecium</taxon>
    </lineage>
</organism>
<evidence type="ECO:0000313" key="2">
    <source>
        <dbReference type="Proteomes" id="UP001163324"/>
    </source>
</evidence>
<name>A0ACC0USH4_9HYPO</name>
<keyword evidence="2" id="KW-1185">Reference proteome</keyword>
<dbReference type="Proteomes" id="UP001163324">
    <property type="component" value="Chromosome 9"/>
</dbReference>
<reference evidence="1" key="1">
    <citation type="submission" date="2022-10" db="EMBL/GenBank/DDBJ databases">
        <title>Complete Genome of Trichothecium roseum strain YXFP-22015, a Plant Pathogen Isolated from Citrus.</title>
        <authorList>
            <person name="Wang Y."/>
            <person name="Zhu L."/>
        </authorList>
    </citation>
    <scope>NUCLEOTIDE SEQUENCE</scope>
    <source>
        <strain evidence="1">YXFP-22015</strain>
    </source>
</reference>
<sequence>MSLSNRAKELSKPDPKFMFWDILQDLWHPEDNPNGFVSLGLAENSLMHDNLSEHIHKHMVLPNDAFTYGDGKKRLRQSMSAFLTRHLEPAVPIEPAHITVANGCSSAIEHAAWAFGNPGDSFLLGRPYYGTFVPDITLRMGTKLIAVDFGAKDPLGLDAVRAYEEAILAAQRNGGRVAGLILCHPHNPLGRCYPRPVLVEFMKLCQRYQVHLISDEIYALSTFTNTHDAGAEASPFVSVLSIDPGGVIDAGLVHAVWGVSKDFGANGLRLGALISQHNPDLHTALVPVSLYSSSSAVTDHIVANFLDDRGWVERYISENRRQLAANYQHVAAWASENDVPYAPGVNAAFFLWVDLGAAWKKRHPGAGGGDDVGEAVMERLLRHKVFIASGAAFGAEEPGWFRIVFSQPRDYLDRALGLIIAAINTA</sequence>
<dbReference type="EMBL" id="CM047948">
    <property type="protein sequence ID" value="KAI9896459.1"/>
    <property type="molecule type" value="Genomic_DNA"/>
</dbReference>
<proteinExistence type="predicted"/>
<evidence type="ECO:0000313" key="1">
    <source>
        <dbReference type="EMBL" id="KAI9896459.1"/>
    </source>
</evidence>
<accession>A0ACC0USH4</accession>
<comment type="caution">
    <text evidence="1">The sequence shown here is derived from an EMBL/GenBank/DDBJ whole genome shotgun (WGS) entry which is preliminary data.</text>
</comment>
<gene>
    <name evidence="1" type="ORF">N3K66_008631</name>
</gene>
<protein>
    <submittedName>
        <fullName evidence="1">Uncharacterized protein</fullName>
    </submittedName>
</protein>